<dbReference type="RefSeq" id="WP_012595410.1">
    <property type="nucleotide sequence ID" value="NC_011726.1"/>
</dbReference>
<keyword evidence="2" id="KW-0793">Thylakoid</keyword>
<dbReference type="Proteomes" id="UP000008204">
    <property type="component" value="Chromosome"/>
</dbReference>
<evidence type="ECO:0000256" key="3">
    <source>
        <dbReference type="ARBA" id="ARBA00023136"/>
    </source>
</evidence>
<dbReference type="GO" id="GO:0015979">
    <property type="term" value="P:photosynthesis"/>
    <property type="evidence" value="ECO:0007669"/>
    <property type="project" value="InterPro"/>
</dbReference>
<dbReference type="Pfam" id="PF05757">
    <property type="entry name" value="PsbQ"/>
    <property type="match status" value="1"/>
</dbReference>
<organism evidence="4 5">
    <name type="scientific">Rippkaea orientalis (strain PCC 8801 / RF-1)</name>
    <name type="common">Cyanothece sp. (strain PCC 8801)</name>
    <dbReference type="NCBI Taxonomy" id="41431"/>
    <lineage>
        <taxon>Bacteria</taxon>
        <taxon>Bacillati</taxon>
        <taxon>Cyanobacteriota</taxon>
        <taxon>Cyanophyceae</taxon>
        <taxon>Oscillatoriophycideae</taxon>
        <taxon>Chroococcales</taxon>
        <taxon>Aphanothecaceae</taxon>
        <taxon>Rippkaea</taxon>
        <taxon>Rippkaea orientalis</taxon>
    </lineage>
</organism>
<dbReference type="NCBIfam" id="TIGR03042">
    <property type="entry name" value="PS_II_psbQ_bact"/>
    <property type="match status" value="1"/>
</dbReference>
<proteinExistence type="predicted"/>
<dbReference type="PROSITE" id="PS51257">
    <property type="entry name" value="PROKAR_LIPOPROTEIN"/>
    <property type="match status" value="1"/>
</dbReference>
<dbReference type="HOGENOM" id="CLU_118956_0_0_3"/>
<keyword evidence="3" id="KW-0472">Membrane</keyword>
<gene>
    <name evidence="4" type="ordered locus">PCC8801_2110</name>
</gene>
<reference evidence="5" key="1">
    <citation type="journal article" date="2011" name="MBio">
        <title>Novel metabolic attributes of the genus Cyanothece, comprising a group of unicellular nitrogen-fixing Cyanobacteria.</title>
        <authorList>
            <person name="Bandyopadhyay A."/>
            <person name="Elvitigala T."/>
            <person name="Welsh E."/>
            <person name="Stockel J."/>
            <person name="Liberton M."/>
            <person name="Min H."/>
            <person name="Sherman L.A."/>
            <person name="Pakrasi H.B."/>
        </authorList>
    </citation>
    <scope>NUCLEOTIDE SEQUENCE [LARGE SCALE GENOMIC DNA]</scope>
    <source>
        <strain evidence="5">PCC 8801</strain>
    </source>
</reference>
<dbReference type="SUPFAM" id="SSF101112">
    <property type="entry name" value="Oxygen-evolving enhancer protein 3"/>
    <property type="match status" value="1"/>
</dbReference>
<dbReference type="eggNOG" id="ENOG5032TF7">
    <property type="taxonomic scope" value="Bacteria"/>
</dbReference>
<dbReference type="Gene3D" id="1.20.120.290">
    <property type="entry name" value="Oxygen-evolving enhancer protein 3 (PsbQ), four-helix up-down bundle"/>
    <property type="match status" value="1"/>
</dbReference>
<dbReference type="InterPro" id="IPR017487">
    <property type="entry name" value="PSII_PsbQ_cyanobac"/>
</dbReference>
<dbReference type="KEGG" id="cyp:PCC8801_2110"/>
<dbReference type="GO" id="GO:0019898">
    <property type="term" value="C:extrinsic component of membrane"/>
    <property type="evidence" value="ECO:0007669"/>
    <property type="project" value="InterPro"/>
</dbReference>
<evidence type="ECO:0000313" key="5">
    <source>
        <dbReference type="Proteomes" id="UP000008204"/>
    </source>
</evidence>
<comment type="subcellular location">
    <subcellularLocation>
        <location evidence="1">Membrane</location>
    </subcellularLocation>
</comment>
<protein>
    <submittedName>
        <fullName evidence="4">Photosystem II protein PsbQ</fullName>
    </submittedName>
</protein>
<sequence>MSRLRSILSIVLVFVTIFLVSCGSPKASIPTTYSPEKIEQLQVLIEPVTEAREKMSVLKDLIADQNWIDVQTYIHGPLGGLRQQLRNLSTSLLPKDQKPATDLAKELFNRLERLDAAAKERSISGAEAQFRQAVRDFDAYLDLLPKGS</sequence>
<accession>B7JZZ5</accession>
<evidence type="ECO:0000313" key="4">
    <source>
        <dbReference type="EMBL" id="ACK66142.1"/>
    </source>
</evidence>
<dbReference type="STRING" id="41431.PCC8801_2110"/>
<name>B7JZZ5_RIPO1</name>
<evidence type="ECO:0000256" key="1">
    <source>
        <dbReference type="ARBA" id="ARBA00004370"/>
    </source>
</evidence>
<dbReference type="OrthoDB" id="425184at2"/>
<dbReference type="EMBL" id="CP001287">
    <property type="protein sequence ID" value="ACK66142.1"/>
    <property type="molecule type" value="Genomic_DNA"/>
</dbReference>
<dbReference type="AlphaFoldDB" id="B7JZZ5"/>
<dbReference type="GO" id="GO:0005509">
    <property type="term" value="F:calcium ion binding"/>
    <property type="evidence" value="ECO:0007669"/>
    <property type="project" value="InterPro"/>
</dbReference>
<dbReference type="InterPro" id="IPR008797">
    <property type="entry name" value="PSII_PsbQ"/>
</dbReference>
<dbReference type="GO" id="GO:0009654">
    <property type="term" value="C:photosystem II oxygen evolving complex"/>
    <property type="evidence" value="ECO:0007669"/>
    <property type="project" value="InterPro"/>
</dbReference>
<dbReference type="InterPro" id="IPR023222">
    <property type="entry name" value="PsbQ-like_dom_sf"/>
</dbReference>
<evidence type="ECO:0000256" key="2">
    <source>
        <dbReference type="ARBA" id="ARBA00023078"/>
    </source>
</evidence>
<keyword evidence="5" id="KW-1185">Reference proteome</keyword>